<evidence type="ECO:0000256" key="1">
    <source>
        <dbReference type="SAM" id="MobiDB-lite"/>
    </source>
</evidence>
<gene>
    <name evidence="2" type="ORF">PGTUg99_016550</name>
</gene>
<protein>
    <submittedName>
        <fullName evidence="2">Uncharacterized protein</fullName>
    </submittedName>
</protein>
<reference evidence="2 3" key="1">
    <citation type="submission" date="2019-05" db="EMBL/GenBank/DDBJ databases">
        <title>Emergence of the Ug99 lineage of the wheat stem rust pathogen through somatic hybridization.</title>
        <authorList>
            <person name="Li F."/>
            <person name="Upadhyaya N.M."/>
            <person name="Sperschneider J."/>
            <person name="Matny O."/>
            <person name="Nguyen-Phuc H."/>
            <person name="Mago R."/>
            <person name="Raley C."/>
            <person name="Miller M.E."/>
            <person name="Silverstein K.A.T."/>
            <person name="Henningsen E."/>
            <person name="Hirsch C.D."/>
            <person name="Visser B."/>
            <person name="Pretorius Z.A."/>
            <person name="Steffenson B.J."/>
            <person name="Schwessinger B."/>
            <person name="Dodds P.N."/>
            <person name="Figueroa M."/>
        </authorList>
    </citation>
    <scope>NUCLEOTIDE SEQUENCE [LARGE SCALE GENOMIC DNA]</scope>
    <source>
        <strain evidence="2 3">Ug99</strain>
    </source>
</reference>
<name>A0A5B0M2U9_PUCGR</name>
<organism evidence="2 3">
    <name type="scientific">Puccinia graminis f. sp. tritici</name>
    <dbReference type="NCBI Taxonomy" id="56615"/>
    <lineage>
        <taxon>Eukaryota</taxon>
        <taxon>Fungi</taxon>
        <taxon>Dikarya</taxon>
        <taxon>Basidiomycota</taxon>
        <taxon>Pucciniomycotina</taxon>
        <taxon>Pucciniomycetes</taxon>
        <taxon>Pucciniales</taxon>
        <taxon>Pucciniaceae</taxon>
        <taxon>Puccinia</taxon>
    </lineage>
</organism>
<accession>A0A5B0M2U9</accession>
<evidence type="ECO:0000313" key="3">
    <source>
        <dbReference type="Proteomes" id="UP000325313"/>
    </source>
</evidence>
<comment type="caution">
    <text evidence="2">The sequence shown here is derived from an EMBL/GenBank/DDBJ whole genome shotgun (WGS) entry which is preliminary data.</text>
</comment>
<feature type="region of interest" description="Disordered" evidence="1">
    <location>
        <begin position="76"/>
        <end position="96"/>
    </location>
</feature>
<dbReference type="AlphaFoldDB" id="A0A5B0M2U9"/>
<sequence length="96" mass="10781">MVAHLHAIRWSILESSNFGAAALFERGATALMAGVESKAALARAGMEIEKESRLSKRKIPKKIRVIRPARMVKNDRNLREAESRQLKREVPDSQTV</sequence>
<dbReference type="Proteomes" id="UP000325313">
    <property type="component" value="Unassembled WGS sequence"/>
</dbReference>
<evidence type="ECO:0000313" key="2">
    <source>
        <dbReference type="EMBL" id="KAA1071112.1"/>
    </source>
</evidence>
<dbReference type="EMBL" id="VDEP01000480">
    <property type="protein sequence ID" value="KAA1071112.1"/>
    <property type="molecule type" value="Genomic_DNA"/>
</dbReference>
<proteinExistence type="predicted"/>